<sequence>MGFKNDFGGFEVRNKYLKICLGRKGITLIENKINRTKEVSIFEDFFDYLIFRNLEKEDSNSDFLILNSTSKLFKAQGRLKKYDKISLYLDNDSNGEVTKEIIQKKYRNVEDCSLLYKDFKDLNEWFCFSTSFSNI</sequence>
<gene>
    <name evidence="1" type="ORF">C1634_020535</name>
</gene>
<dbReference type="Proteomes" id="UP000236413">
    <property type="component" value="Unassembled WGS sequence"/>
</dbReference>
<dbReference type="Gene3D" id="3.40.1360.10">
    <property type="match status" value="1"/>
</dbReference>
<comment type="caution">
    <text evidence="1">The sequence shown here is derived from an EMBL/GenBank/DDBJ whole genome shotgun (WGS) entry which is preliminary data.</text>
</comment>
<name>A0A316WC97_9FLAO</name>
<protein>
    <recommendedName>
        <fullName evidence="3">Toprim domain-containing protein</fullName>
    </recommendedName>
</protein>
<accession>A0A316WC97</accession>
<dbReference type="Pfam" id="PF13155">
    <property type="entry name" value="Toprim_2"/>
    <property type="match status" value="1"/>
</dbReference>
<proteinExistence type="predicted"/>
<evidence type="ECO:0000313" key="1">
    <source>
        <dbReference type="EMBL" id="PWN59004.1"/>
    </source>
</evidence>
<organism evidence="1 2">
    <name type="scientific">Chryseobacterium viscerum</name>
    <dbReference type="NCBI Taxonomy" id="1037377"/>
    <lineage>
        <taxon>Bacteria</taxon>
        <taxon>Pseudomonadati</taxon>
        <taxon>Bacteroidota</taxon>
        <taxon>Flavobacteriia</taxon>
        <taxon>Flavobacteriales</taxon>
        <taxon>Weeksellaceae</taxon>
        <taxon>Chryseobacterium group</taxon>
        <taxon>Chryseobacterium</taxon>
    </lineage>
</organism>
<reference evidence="1 2" key="1">
    <citation type="submission" date="2018-04" db="EMBL/GenBank/DDBJ databases">
        <title>Chryseobacterium oncorhynchi 701B-08T from rainbow trout, and Chryseobacterium viscerum 687B-08T from diseased fish.</title>
        <authorList>
            <person name="Jeong J.-J."/>
            <person name="Lee Y.J."/>
            <person name="Pathiraja D."/>
            <person name="Park B."/>
            <person name="Choi I.-G."/>
            <person name="Kim K.D."/>
        </authorList>
    </citation>
    <scope>NUCLEOTIDE SEQUENCE [LARGE SCALE GENOMIC DNA]</scope>
    <source>
        <strain evidence="1 2">687B-08</strain>
    </source>
</reference>
<dbReference type="EMBL" id="PPEG02000009">
    <property type="protein sequence ID" value="PWN59004.1"/>
    <property type="molecule type" value="Genomic_DNA"/>
</dbReference>
<dbReference type="AlphaFoldDB" id="A0A316WC97"/>
<evidence type="ECO:0008006" key="3">
    <source>
        <dbReference type="Google" id="ProtNLM"/>
    </source>
</evidence>
<evidence type="ECO:0000313" key="2">
    <source>
        <dbReference type="Proteomes" id="UP000236413"/>
    </source>
</evidence>